<proteinExistence type="predicted"/>
<organism evidence="1 2">
    <name type="scientific">Mythimna loreyi</name>
    <dbReference type="NCBI Taxonomy" id="667449"/>
    <lineage>
        <taxon>Eukaryota</taxon>
        <taxon>Metazoa</taxon>
        <taxon>Ecdysozoa</taxon>
        <taxon>Arthropoda</taxon>
        <taxon>Hexapoda</taxon>
        <taxon>Insecta</taxon>
        <taxon>Pterygota</taxon>
        <taxon>Neoptera</taxon>
        <taxon>Endopterygota</taxon>
        <taxon>Lepidoptera</taxon>
        <taxon>Glossata</taxon>
        <taxon>Ditrysia</taxon>
        <taxon>Noctuoidea</taxon>
        <taxon>Noctuidae</taxon>
        <taxon>Noctuinae</taxon>
        <taxon>Hadenini</taxon>
        <taxon>Mythimna</taxon>
    </lineage>
</organism>
<keyword evidence="2" id="KW-1185">Reference proteome</keyword>
<name>A0ACC2QNC4_9NEOP</name>
<dbReference type="Proteomes" id="UP001231649">
    <property type="component" value="Chromosome 19"/>
</dbReference>
<dbReference type="EMBL" id="CM056795">
    <property type="protein sequence ID" value="KAJ8720544.1"/>
    <property type="molecule type" value="Genomic_DNA"/>
</dbReference>
<sequence length="109" mass="12152">MEVGFVKADSRNLPKVSVDMVWNFFGESAEYSSVEIKGTKLLRSTRESYGDNAIGYVQIKRDGLVQSCKCEDCAASEGGCKHAAALLLWLHRRSEEPPVTSVTCYWKKS</sequence>
<comment type="caution">
    <text evidence="1">The sequence shown here is derived from an EMBL/GenBank/DDBJ whole genome shotgun (WGS) entry which is preliminary data.</text>
</comment>
<evidence type="ECO:0000313" key="2">
    <source>
        <dbReference type="Proteomes" id="UP001231649"/>
    </source>
</evidence>
<accession>A0ACC2QNC4</accession>
<reference evidence="1" key="1">
    <citation type="submission" date="2023-03" db="EMBL/GenBank/DDBJ databases">
        <title>Chromosome-level genomes of two armyworms, Mythimna separata and Mythimna loreyi, provide insights into the biosynthesis and reception of sex pheromones.</title>
        <authorList>
            <person name="Zhao H."/>
        </authorList>
    </citation>
    <scope>NUCLEOTIDE SEQUENCE</scope>
    <source>
        <strain evidence="1">BeijingLab</strain>
    </source>
</reference>
<gene>
    <name evidence="1" type="ORF">PYW08_006009</name>
</gene>
<evidence type="ECO:0000313" key="1">
    <source>
        <dbReference type="EMBL" id="KAJ8720544.1"/>
    </source>
</evidence>
<protein>
    <submittedName>
        <fullName evidence="1">Uncharacterized protein</fullName>
    </submittedName>
</protein>